<protein>
    <submittedName>
        <fullName evidence="1">Uncharacterized protein</fullName>
    </submittedName>
</protein>
<accession>A0A382ACQ1</accession>
<proteinExistence type="predicted"/>
<name>A0A382ACQ1_9ZZZZ</name>
<gene>
    <name evidence="1" type="ORF">METZ01_LOCUS152182</name>
</gene>
<sequence>MSRNILFLTLDYPDPKLRQWRFIDEQKKETTSFFSNIDAQ</sequence>
<feature type="non-terminal residue" evidence="1">
    <location>
        <position position="40"/>
    </location>
</feature>
<organism evidence="1">
    <name type="scientific">marine metagenome</name>
    <dbReference type="NCBI Taxonomy" id="408172"/>
    <lineage>
        <taxon>unclassified sequences</taxon>
        <taxon>metagenomes</taxon>
        <taxon>ecological metagenomes</taxon>
    </lineage>
</organism>
<reference evidence="1" key="1">
    <citation type="submission" date="2018-05" db="EMBL/GenBank/DDBJ databases">
        <authorList>
            <person name="Lanie J.A."/>
            <person name="Ng W.-L."/>
            <person name="Kazmierczak K.M."/>
            <person name="Andrzejewski T.M."/>
            <person name="Davidsen T.M."/>
            <person name="Wayne K.J."/>
            <person name="Tettelin H."/>
            <person name="Glass J.I."/>
            <person name="Rusch D."/>
            <person name="Podicherti R."/>
            <person name="Tsui H.-C.T."/>
            <person name="Winkler M.E."/>
        </authorList>
    </citation>
    <scope>NUCLEOTIDE SEQUENCE</scope>
</reference>
<dbReference type="AlphaFoldDB" id="A0A382ACQ1"/>
<evidence type="ECO:0000313" key="1">
    <source>
        <dbReference type="EMBL" id="SVA99328.1"/>
    </source>
</evidence>
<dbReference type="EMBL" id="UINC01024852">
    <property type="protein sequence ID" value="SVA99328.1"/>
    <property type="molecule type" value="Genomic_DNA"/>
</dbReference>